<organism evidence="1 2">
    <name type="scientific">Paenibacillus riograndensis SBR5</name>
    <dbReference type="NCBI Taxonomy" id="1073571"/>
    <lineage>
        <taxon>Bacteria</taxon>
        <taxon>Bacillati</taxon>
        <taxon>Bacillota</taxon>
        <taxon>Bacilli</taxon>
        <taxon>Bacillales</taxon>
        <taxon>Paenibacillaceae</taxon>
        <taxon>Paenibacillus</taxon>
        <taxon>Paenibacillus sonchi group</taxon>
    </lineage>
</organism>
<sequence>MSKNAEILEASEDISDAGGWGSIRGLKRTEEPLFCQKSCFFSGYGLRSRYIVRWSLE</sequence>
<reference evidence="2" key="1">
    <citation type="submission" date="2015-03" db="EMBL/GenBank/DDBJ databases">
        <authorList>
            <person name="Wibberg D."/>
        </authorList>
    </citation>
    <scope>NUCLEOTIDE SEQUENCE [LARGE SCALE GENOMIC DNA]</scope>
</reference>
<evidence type="ECO:0000313" key="2">
    <source>
        <dbReference type="Proteomes" id="UP000033163"/>
    </source>
</evidence>
<dbReference type="EMBL" id="LN831776">
    <property type="protein sequence ID" value="CQR52131.1"/>
    <property type="molecule type" value="Genomic_DNA"/>
</dbReference>
<protein>
    <submittedName>
        <fullName evidence="1">Uncharacterized protein</fullName>
    </submittedName>
</protein>
<dbReference type="KEGG" id="pri:PRIO_0657"/>
<dbReference type="HOGENOM" id="CLU_2992464_0_0_9"/>
<dbReference type="PATRIC" id="fig|1073571.4.peg.682"/>
<dbReference type="AlphaFoldDB" id="A0A0E4H6W9"/>
<proteinExistence type="predicted"/>
<accession>A0A0E4H6W9</accession>
<evidence type="ECO:0000313" key="1">
    <source>
        <dbReference type="EMBL" id="CQR52131.1"/>
    </source>
</evidence>
<name>A0A0E4H6W9_9BACL</name>
<dbReference type="Proteomes" id="UP000033163">
    <property type="component" value="Chromosome I"/>
</dbReference>
<gene>
    <name evidence="1" type="ORF">PRIO_0657</name>
</gene>